<dbReference type="PANTHER" id="PTHR38011:SF7">
    <property type="entry name" value="2,5-DIAMINO-6-RIBOSYLAMINO-4(3H)-PYRIMIDINONE 5'-PHOSPHATE REDUCTASE"/>
    <property type="match status" value="1"/>
</dbReference>
<keyword evidence="10 14" id="KW-0560">Oxidoreductase</keyword>
<keyword evidence="17" id="KW-1185">Reference proteome</keyword>
<dbReference type="Gene3D" id="3.40.140.10">
    <property type="entry name" value="Cytidine Deaminase, domain 2"/>
    <property type="match status" value="1"/>
</dbReference>
<evidence type="ECO:0000259" key="15">
    <source>
        <dbReference type="PROSITE" id="PS51747"/>
    </source>
</evidence>
<dbReference type="EC" id="3.5.4.26" evidence="14"/>
<evidence type="ECO:0000256" key="3">
    <source>
        <dbReference type="ARBA" id="ARBA00004910"/>
    </source>
</evidence>
<evidence type="ECO:0000256" key="9">
    <source>
        <dbReference type="ARBA" id="ARBA00022857"/>
    </source>
</evidence>
<comment type="catalytic activity">
    <reaction evidence="12 14">
        <text>5-amino-6-(5-phospho-D-ribitylamino)uracil + NADP(+) = 5-amino-6-(5-phospho-D-ribosylamino)uracil + NADPH + H(+)</text>
        <dbReference type="Rhea" id="RHEA:17845"/>
        <dbReference type="ChEBI" id="CHEBI:15378"/>
        <dbReference type="ChEBI" id="CHEBI:57783"/>
        <dbReference type="ChEBI" id="CHEBI:58349"/>
        <dbReference type="ChEBI" id="CHEBI:58421"/>
        <dbReference type="ChEBI" id="CHEBI:58453"/>
        <dbReference type="EC" id="1.1.1.193"/>
    </reaction>
</comment>
<keyword evidence="11" id="KW-0511">Multifunctional enzyme</keyword>
<comment type="cofactor">
    <cofactor evidence="14">
        <name>Zn(2+)</name>
        <dbReference type="ChEBI" id="CHEBI:29105"/>
    </cofactor>
    <text evidence="14">Binds 1 zinc ion.</text>
</comment>
<evidence type="ECO:0000256" key="5">
    <source>
        <dbReference type="ARBA" id="ARBA00007417"/>
    </source>
</evidence>
<keyword evidence="9 14" id="KW-0521">NADP</keyword>
<dbReference type="Pfam" id="PF01872">
    <property type="entry name" value="RibD_C"/>
    <property type="match status" value="1"/>
</dbReference>
<comment type="function">
    <text evidence="1 14">Converts 2,5-diamino-6-(ribosylamino)-4(3h)-pyrimidinone 5'-phosphate into 5-amino-6-(ribosylamino)-2,4(1h,3h)-pyrimidinedione 5'-phosphate.</text>
</comment>
<evidence type="ECO:0000256" key="6">
    <source>
        <dbReference type="ARBA" id="ARBA00022619"/>
    </source>
</evidence>
<evidence type="ECO:0000256" key="11">
    <source>
        <dbReference type="ARBA" id="ARBA00023268"/>
    </source>
</evidence>
<keyword evidence="14 16" id="KW-0378">Hydrolase</keyword>
<dbReference type="GO" id="GO:0008703">
    <property type="term" value="F:5-amino-6-(5-phosphoribosylamino)uracil reductase activity"/>
    <property type="evidence" value="ECO:0007669"/>
    <property type="project" value="UniProtKB-EC"/>
</dbReference>
<organism evidence="16 17">
    <name type="scientific">Planococcus dechangensis</name>
    <dbReference type="NCBI Taxonomy" id="1176255"/>
    <lineage>
        <taxon>Bacteria</taxon>
        <taxon>Bacillati</taxon>
        <taxon>Bacillota</taxon>
        <taxon>Bacilli</taxon>
        <taxon>Bacillales</taxon>
        <taxon>Caryophanaceae</taxon>
        <taxon>Planococcus</taxon>
    </lineage>
</organism>
<evidence type="ECO:0000256" key="2">
    <source>
        <dbReference type="ARBA" id="ARBA00004882"/>
    </source>
</evidence>
<sequence length="361" mass="38805">MDEQQYMKQALGLARTAAGQTSPNPLVGSVIVKDGRIVGMGAHLKAGEAHAEVHALRMAGSAAQGADVYVTLEPCSHHGRTGPCADAIIRAGVRRVVIAVLDPNPLVSGNGVRKLESAGITVEIGVCEAEALELNRMFFTFIQKNRPFVTLKHAITLDGKIATHGGRSEKITGDAVRQDVHELRFLHDAILVGAQTVALDNPRLTNRFGDSKKQPIRVVLDHDLRIPQESHIIQVPDAPTWIITGSNPDIPNRAAQFPEHVRVLQVEGPRVEIVSALELLAQHQVLSVLVEGGQKINTAFLKSGQVDEIATYIAPIILGDAGTVSVFGNLQTSAAENGIRLETKSVDRIGHDLKITSTLKE</sequence>
<dbReference type="NCBIfam" id="TIGR00227">
    <property type="entry name" value="ribD_Cterm"/>
    <property type="match status" value="1"/>
</dbReference>
<feature type="domain" description="CMP/dCMP-type deaminase" evidence="15">
    <location>
        <begin position="1"/>
        <end position="123"/>
    </location>
</feature>
<dbReference type="NCBIfam" id="TIGR00326">
    <property type="entry name" value="eubact_ribD"/>
    <property type="match status" value="1"/>
</dbReference>
<dbReference type="SUPFAM" id="SSF53597">
    <property type="entry name" value="Dihydrofolate reductase-like"/>
    <property type="match status" value="1"/>
</dbReference>
<accession>A0ABV9M6M1</accession>
<dbReference type="SUPFAM" id="SSF53927">
    <property type="entry name" value="Cytidine deaminase-like"/>
    <property type="match status" value="1"/>
</dbReference>
<evidence type="ECO:0000313" key="17">
    <source>
        <dbReference type="Proteomes" id="UP001595932"/>
    </source>
</evidence>
<dbReference type="GO" id="GO:0008835">
    <property type="term" value="F:diaminohydroxyphosphoribosylaminopyrimidine deaminase activity"/>
    <property type="evidence" value="ECO:0007669"/>
    <property type="project" value="UniProtKB-EC"/>
</dbReference>
<dbReference type="Proteomes" id="UP001595932">
    <property type="component" value="Unassembled WGS sequence"/>
</dbReference>
<dbReference type="PROSITE" id="PS51747">
    <property type="entry name" value="CYT_DCMP_DEAMINASES_2"/>
    <property type="match status" value="1"/>
</dbReference>
<reference evidence="17" key="1">
    <citation type="journal article" date="2019" name="Int. J. Syst. Evol. Microbiol.">
        <title>The Global Catalogue of Microorganisms (GCM) 10K type strain sequencing project: providing services to taxonomists for standard genome sequencing and annotation.</title>
        <authorList>
            <consortium name="The Broad Institute Genomics Platform"/>
            <consortium name="The Broad Institute Genome Sequencing Center for Infectious Disease"/>
            <person name="Wu L."/>
            <person name="Ma J."/>
        </authorList>
    </citation>
    <scope>NUCLEOTIDE SEQUENCE [LARGE SCALE GENOMIC DNA]</scope>
    <source>
        <strain evidence="17">CGMCC 1.12151</strain>
    </source>
</reference>
<comment type="similarity">
    <text evidence="5 14">In the C-terminal section; belongs to the HTP reductase family.</text>
</comment>
<keyword evidence="8 14" id="KW-0862">Zinc</keyword>
<comment type="similarity">
    <text evidence="4 14">In the N-terminal section; belongs to the cytidine and deoxycytidylate deaminase family.</text>
</comment>
<dbReference type="Pfam" id="PF00383">
    <property type="entry name" value="dCMP_cyt_deam_1"/>
    <property type="match status" value="1"/>
</dbReference>
<evidence type="ECO:0000256" key="1">
    <source>
        <dbReference type="ARBA" id="ARBA00002151"/>
    </source>
</evidence>
<dbReference type="PROSITE" id="PS00903">
    <property type="entry name" value="CYT_DCMP_DEAMINASES_1"/>
    <property type="match status" value="1"/>
</dbReference>
<dbReference type="Gene3D" id="3.40.430.10">
    <property type="entry name" value="Dihydrofolate Reductase, subunit A"/>
    <property type="match status" value="1"/>
</dbReference>
<comment type="pathway">
    <text evidence="2 14">Cofactor biosynthesis; riboflavin biosynthesis; 5-amino-6-(D-ribitylamino)uracil from GTP: step 2/4.</text>
</comment>
<evidence type="ECO:0000256" key="13">
    <source>
        <dbReference type="ARBA" id="ARBA00049886"/>
    </source>
</evidence>
<evidence type="ECO:0000256" key="8">
    <source>
        <dbReference type="ARBA" id="ARBA00022833"/>
    </source>
</evidence>
<evidence type="ECO:0000256" key="14">
    <source>
        <dbReference type="PIRNR" id="PIRNR006769"/>
    </source>
</evidence>
<dbReference type="EMBL" id="JBHSGL010000002">
    <property type="protein sequence ID" value="MFC4711441.1"/>
    <property type="molecule type" value="Genomic_DNA"/>
</dbReference>
<evidence type="ECO:0000256" key="10">
    <source>
        <dbReference type="ARBA" id="ARBA00023002"/>
    </source>
</evidence>
<gene>
    <name evidence="16" type="primary">ribD</name>
    <name evidence="16" type="ORF">ACFO5U_01140</name>
</gene>
<dbReference type="InterPro" id="IPR011549">
    <property type="entry name" value="RibD_C"/>
</dbReference>
<dbReference type="RefSeq" id="WP_377275926.1">
    <property type="nucleotide sequence ID" value="NZ_JBHSGL010000002.1"/>
</dbReference>
<dbReference type="InterPro" id="IPR050765">
    <property type="entry name" value="Riboflavin_Biosynth_HTPR"/>
</dbReference>
<keyword evidence="6 14" id="KW-0686">Riboflavin biosynthesis</keyword>
<name>A0ABV9M6M1_9BACL</name>
<proteinExistence type="inferred from homology"/>
<dbReference type="InterPro" id="IPR002125">
    <property type="entry name" value="CMP_dCMP_dom"/>
</dbReference>
<dbReference type="InterPro" id="IPR016193">
    <property type="entry name" value="Cytidine_deaminase-like"/>
</dbReference>
<comment type="caution">
    <text evidence="16">The sequence shown here is derived from an EMBL/GenBank/DDBJ whole genome shotgun (WGS) entry which is preliminary data.</text>
</comment>
<dbReference type="PANTHER" id="PTHR38011">
    <property type="entry name" value="DIHYDROFOLATE REDUCTASE FAMILY PROTEIN (AFU_ORTHOLOGUE AFUA_8G06820)"/>
    <property type="match status" value="1"/>
</dbReference>
<dbReference type="CDD" id="cd01284">
    <property type="entry name" value="Riboflavin_deaminase-reductase"/>
    <property type="match status" value="1"/>
</dbReference>
<protein>
    <recommendedName>
        <fullName evidence="14">Riboflavin biosynthesis protein RibD</fullName>
    </recommendedName>
    <domain>
        <recommendedName>
            <fullName evidence="14">Diaminohydroxyphosphoribosylaminopyrimidine deaminase</fullName>
            <shortName evidence="14">DRAP deaminase</shortName>
            <ecNumber evidence="14">3.5.4.26</ecNumber>
        </recommendedName>
        <alternativeName>
            <fullName evidence="14">Riboflavin-specific deaminase</fullName>
        </alternativeName>
    </domain>
    <domain>
        <recommendedName>
            <fullName evidence="14">5-amino-6-(5-phosphoribosylamino)uracil reductase</fullName>
            <ecNumber evidence="14">1.1.1.193</ecNumber>
        </recommendedName>
        <alternativeName>
            <fullName evidence="14">HTP reductase</fullName>
        </alternativeName>
    </domain>
</protein>
<comment type="catalytic activity">
    <reaction evidence="13 14">
        <text>2,5-diamino-6-hydroxy-4-(5-phosphoribosylamino)-pyrimidine + H2O + H(+) = 5-amino-6-(5-phospho-D-ribosylamino)uracil + NH4(+)</text>
        <dbReference type="Rhea" id="RHEA:21868"/>
        <dbReference type="ChEBI" id="CHEBI:15377"/>
        <dbReference type="ChEBI" id="CHEBI:15378"/>
        <dbReference type="ChEBI" id="CHEBI:28938"/>
        <dbReference type="ChEBI" id="CHEBI:58453"/>
        <dbReference type="ChEBI" id="CHEBI:58614"/>
        <dbReference type="EC" id="3.5.4.26"/>
    </reaction>
</comment>
<dbReference type="InterPro" id="IPR004794">
    <property type="entry name" value="Eubact_RibD"/>
</dbReference>
<evidence type="ECO:0000313" key="16">
    <source>
        <dbReference type="EMBL" id="MFC4711441.1"/>
    </source>
</evidence>
<dbReference type="InterPro" id="IPR002734">
    <property type="entry name" value="RibDG_C"/>
</dbReference>
<dbReference type="EC" id="1.1.1.193" evidence="14"/>
<dbReference type="InterPro" id="IPR016192">
    <property type="entry name" value="APOBEC/CMP_deaminase_Zn-bd"/>
</dbReference>
<keyword evidence="7 14" id="KW-0479">Metal-binding</keyword>
<evidence type="ECO:0000256" key="12">
    <source>
        <dbReference type="ARBA" id="ARBA00049861"/>
    </source>
</evidence>
<dbReference type="PIRSF" id="PIRSF006769">
    <property type="entry name" value="RibD"/>
    <property type="match status" value="1"/>
</dbReference>
<comment type="pathway">
    <text evidence="3 14">Cofactor biosynthesis; riboflavin biosynthesis; 5-amino-6-(D-ribitylamino)uracil from GTP: step 3/4.</text>
</comment>
<dbReference type="InterPro" id="IPR024072">
    <property type="entry name" value="DHFR-like_dom_sf"/>
</dbReference>
<evidence type="ECO:0000256" key="4">
    <source>
        <dbReference type="ARBA" id="ARBA00005259"/>
    </source>
</evidence>
<evidence type="ECO:0000256" key="7">
    <source>
        <dbReference type="ARBA" id="ARBA00022723"/>
    </source>
</evidence>